<proteinExistence type="predicted"/>
<dbReference type="Proteomes" id="UP000790787">
    <property type="component" value="Chromosome 17"/>
</dbReference>
<protein>
    <submittedName>
        <fullName evidence="2">Secreted RxLR effector protein 161-like</fullName>
    </submittedName>
</protein>
<name>A0AC58T3Z9_TOBAC</name>
<sequence>MQDCKSGVVPVVKGDKLSKVQCSKNDVEKRTMRDVSYASIVGCLMYILVCTMPDISFAINILRRFSSNPGWAHCVAAKKVMRYLQRTKDFMLVYKKVDNLDLLVYSYSDFAAYQDTMKSTSRYIFILAGGAISWKSEKRSITATSTMKAEFIACFETDSHAVSMKNFLIKFATVFFSKNNKRTRDSKHVNLKFLKVRDMVKEGDICVENINTKSMLADPLTKGLRPVVFNEHAQIWVF</sequence>
<keyword evidence="1" id="KW-1185">Reference proteome</keyword>
<reference evidence="1" key="1">
    <citation type="journal article" date="2014" name="Nat. Commun.">
        <title>The tobacco genome sequence and its comparison with those of tomato and potato.</title>
        <authorList>
            <person name="Sierro N."/>
            <person name="Battey J.N."/>
            <person name="Ouadi S."/>
            <person name="Bakaher N."/>
            <person name="Bovet L."/>
            <person name="Willig A."/>
            <person name="Goepfert S."/>
            <person name="Peitsch M.C."/>
            <person name="Ivanov N.V."/>
        </authorList>
    </citation>
    <scope>NUCLEOTIDE SEQUENCE [LARGE SCALE GENOMIC DNA]</scope>
</reference>
<evidence type="ECO:0000313" key="1">
    <source>
        <dbReference type="Proteomes" id="UP000790787"/>
    </source>
</evidence>
<evidence type="ECO:0000313" key="2">
    <source>
        <dbReference type="RefSeq" id="XP_075091942.1"/>
    </source>
</evidence>
<dbReference type="RefSeq" id="XP_075091942.1">
    <property type="nucleotide sequence ID" value="XM_075235841.1"/>
</dbReference>
<organism evidence="1 2">
    <name type="scientific">Nicotiana tabacum</name>
    <name type="common">Common tobacco</name>
    <dbReference type="NCBI Taxonomy" id="4097"/>
    <lineage>
        <taxon>Eukaryota</taxon>
        <taxon>Viridiplantae</taxon>
        <taxon>Streptophyta</taxon>
        <taxon>Embryophyta</taxon>
        <taxon>Tracheophyta</taxon>
        <taxon>Spermatophyta</taxon>
        <taxon>Magnoliopsida</taxon>
        <taxon>eudicotyledons</taxon>
        <taxon>Gunneridae</taxon>
        <taxon>Pentapetalae</taxon>
        <taxon>asterids</taxon>
        <taxon>lamiids</taxon>
        <taxon>Solanales</taxon>
        <taxon>Solanaceae</taxon>
        <taxon>Nicotianoideae</taxon>
        <taxon>Nicotianeae</taxon>
        <taxon>Nicotiana</taxon>
    </lineage>
</organism>
<gene>
    <name evidence="2" type="primary">LOC142172075</name>
</gene>
<accession>A0AC58T3Z9</accession>
<reference evidence="2" key="2">
    <citation type="submission" date="2025-08" db="UniProtKB">
        <authorList>
            <consortium name="RefSeq"/>
        </authorList>
    </citation>
    <scope>IDENTIFICATION</scope>
    <source>
        <tissue evidence="2">Leaf</tissue>
    </source>
</reference>